<reference evidence="1 2" key="1">
    <citation type="submission" date="2019-05" db="EMBL/GenBank/DDBJ databases">
        <title>Another draft genome of Portunus trituberculatus and its Hox gene families provides insights of decapod evolution.</title>
        <authorList>
            <person name="Jeong J.-H."/>
            <person name="Song I."/>
            <person name="Kim S."/>
            <person name="Choi T."/>
            <person name="Kim D."/>
            <person name="Ryu S."/>
            <person name="Kim W."/>
        </authorList>
    </citation>
    <scope>NUCLEOTIDE SEQUENCE [LARGE SCALE GENOMIC DNA]</scope>
    <source>
        <tissue evidence="1">Muscle</tissue>
    </source>
</reference>
<organism evidence="1 2">
    <name type="scientific">Portunus trituberculatus</name>
    <name type="common">Swimming crab</name>
    <name type="synonym">Neptunus trituberculatus</name>
    <dbReference type="NCBI Taxonomy" id="210409"/>
    <lineage>
        <taxon>Eukaryota</taxon>
        <taxon>Metazoa</taxon>
        <taxon>Ecdysozoa</taxon>
        <taxon>Arthropoda</taxon>
        <taxon>Crustacea</taxon>
        <taxon>Multicrustacea</taxon>
        <taxon>Malacostraca</taxon>
        <taxon>Eumalacostraca</taxon>
        <taxon>Eucarida</taxon>
        <taxon>Decapoda</taxon>
        <taxon>Pleocyemata</taxon>
        <taxon>Brachyura</taxon>
        <taxon>Eubrachyura</taxon>
        <taxon>Portunoidea</taxon>
        <taxon>Portunidae</taxon>
        <taxon>Portuninae</taxon>
        <taxon>Portunus</taxon>
    </lineage>
</organism>
<accession>A0A5B7EM92</accession>
<evidence type="ECO:0000313" key="2">
    <source>
        <dbReference type="Proteomes" id="UP000324222"/>
    </source>
</evidence>
<keyword evidence="2" id="KW-1185">Reference proteome</keyword>
<gene>
    <name evidence="1" type="ORF">E2C01_027784</name>
</gene>
<comment type="caution">
    <text evidence="1">The sequence shown here is derived from an EMBL/GenBank/DDBJ whole genome shotgun (WGS) entry which is preliminary data.</text>
</comment>
<protein>
    <submittedName>
        <fullName evidence="1">Uncharacterized protein</fullName>
    </submittedName>
</protein>
<dbReference type="EMBL" id="VSRR010003046">
    <property type="protein sequence ID" value="MPC34397.1"/>
    <property type="molecule type" value="Genomic_DNA"/>
</dbReference>
<proteinExistence type="predicted"/>
<dbReference type="AlphaFoldDB" id="A0A5B7EM92"/>
<name>A0A5B7EM92_PORTR</name>
<sequence>MTEQQTPHSSFPSPLMAYVVLRISNIYNSQSSSLGLTVSPVHQLQYRLIFYANRTKERPMRDESQLVESDSSLFTWH</sequence>
<evidence type="ECO:0000313" key="1">
    <source>
        <dbReference type="EMBL" id="MPC34397.1"/>
    </source>
</evidence>
<dbReference type="Proteomes" id="UP000324222">
    <property type="component" value="Unassembled WGS sequence"/>
</dbReference>